<gene>
    <name evidence="2" type="ORF">DPCES_0908</name>
</gene>
<dbReference type="SUPFAM" id="SSF56281">
    <property type="entry name" value="Metallo-hydrolase/oxidoreductase"/>
    <property type="match status" value="1"/>
</dbReference>
<name>A0A098AXG2_DESHA</name>
<feature type="domain" description="Metallo-beta-lactamase" evidence="1">
    <location>
        <begin position="77"/>
        <end position="274"/>
    </location>
</feature>
<dbReference type="InterPro" id="IPR001279">
    <property type="entry name" value="Metallo-B-lactamas"/>
</dbReference>
<dbReference type="GO" id="GO:0008270">
    <property type="term" value="F:zinc ion binding"/>
    <property type="evidence" value="ECO:0007669"/>
    <property type="project" value="InterPro"/>
</dbReference>
<dbReference type="PATRIC" id="fig|49338.4.peg.978"/>
<dbReference type="PANTHER" id="PTHR15032:SF36">
    <property type="entry name" value="METALLO-BETA-LACTAMASE DOMAIN-CONTAINING PROTEIN"/>
    <property type="match status" value="1"/>
</dbReference>
<sequence length="314" mass="35044">METSKTGISRRKFITLGIAAVGGLALASHVGYNNDTDNTEKMKKPTQIPTPAKWKNEELTVAWLGHAGFLINFYGTKILIDPAFYERIGLTPLGNYTIGMKRYVACPLTAEQAGKVDLVICSHAHTDHFDYPSLRSMQSPDTAVVTAKGTRSLWEGLNYKTIDEMHWGDEKEYPGGLKVKAIEGEHWGARLPWNKEMEANSILLSKNGVNLFIGADTGYTEKFQQQLREVEIELAIMGIAAYSPKSFEARHATPEQAIQMAEEMGAKKILPMHWGTFKLSHEPMEEPIQRFNQAMAGKMEKIALQEIGATWVQS</sequence>
<dbReference type="GO" id="GO:0005737">
    <property type="term" value="C:cytoplasm"/>
    <property type="evidence" value="ECO:0007669"/>
    <property type="project" value="TreeGrafter"/>
</dbReference>
<dbReference type="GO" id="GO:0070290">
    <property type="term" value="F:N-acylphosphatidylethanolamine-specific phospholipase D activity"/>
    <property type="evidence" value="ECO:0007669"/>
    <property type="project" value="InterPro"/>
</dbReference>
<dbReference type="EMBL" id="LK996017">
    <property type="protein sequence ID" value="CDX00795.1"/>
    <property type="molecule type" value="Genomic_DNA"/>
</dbReference>
<reference evidence="2" key="1">
    <citation type="submission" date="2014-07" db="EMBL/GenBank/DDBJ databases">
        <authorList>
            <person name="Hornung V.Bastian."/>
        </authorList>
    </citation>
    <scope>NUCLEOTIDE SEQUENCE</scope>
    <source>
        <strain evidence="2">PCE-S</strain>
    </source>
</reference>
<dbReference type="InterPro" id="IPR024884">
    <property type="entry name" value="NAPE-PLD"/>
</dbReference>
<dbReference type="PANTHER" id="PTHR15032">
    <property type="entry name" value="N-ACYL-PHOSPHATIDYLETHANOLAMINE-HYDROLYZING PHOSPHOLIPASE D"/>
    <property type="match status" value="1"/>
</dbReference>
<evidence type="ECO:0000259" key="1">
    <source>
        <dbReference type="Pfam" id="PF12706"/>
    </source>
</evidence>
<dbReference type="InterPro" id="IPR036866">
    <property type="entry name" value="RibonucZ/Hydroxyglut_hydro"/>
</dbReference>
<dbReference type="RefSeq" id="WP_208925350.1">
    <property type="nucleotide sequence ID" value="NZ_LK996017.1"/>
</dbReference>
<proteinExistence type="predicted"/>
<protein>
    <submittedName>
        <fullName evidence="2">Tat pathway signal sequence domain protein</fullName>
    </submittedName>
</protein>
<dbReference type="Pfam" id="PF12706">
    <property type="entry name" value="Lactamase_B_2"/>
    <property type="match status" value="1"/>
</dbReference>
<accession>A0A098AXG2</accession>
<dbReference type="AlphaFoldDB" id="A0A098AXG2"/>
<organism evidence="2">
    <name type="scientific">Desulfitobacterium hafniense</name>
    <name type="common">Desulfitobacterium frappieri</name>
    <dbReference type="NCBI Taxonomy" id="49338"/>
    <lineage>
        <taxon>Bacteria</taxon>
        <taxon>Bacillati</taxon>
        <taxon>Bacillota</taxon>
        <taxon>Clostridia</taxon>
        <taxon>Eubacteriales</taxon>
        <taxon>Desulfitobacteriaceae</taxon>
        <taxon>Desulfitobacterium</taxon>
    </lineage>
</organism>
<dbReference type="Gene3D" id="3.60.15.10">
    <property type="entry name" value="Ribonuclease Z/Hydroxyacylglutathione hydrolase-like"/>
    <property type="match status" value="1"/>
</dbReference>
<evidence type="ECO:0000313" key="2">
    <source>
        <dbReference type="EMBL" id="CDX00795.1"/>
    </source>
</evidence>
<dbReference type="PIRSF" id="PIRSF038896">
    <property type="entry name" value="NAPE-PLD"/>
    <property type="match status" value="1"/>
</dbReference>